<protein>
    <submittedName>
        <fullName evidence="2">Uncharacterized protein</fullName>
    </submittedName>
</protein>
<comment type="caution">
    <text evidence="2">The sequence shown here is derived from an EMBL/GenBank/DDBJ whole genome shotgun (WGS) entry which is preliminary data.</text>
</comment>
<proteinExistence type="predicted"/>
<accession>A0A5B7IYP9</accession>
<feature type="compositionally biased region" description="Polar residues" evidence="1">
    <location>
        <begin position="62"/>
        <end position="72"/>
    </location>
</feature>
<reference evidence="2 3" key="1">
    <citation type="submission" date="2019-05" db="EMBL/GenBank/DDBJ databases">
        <title>Another draft genome of Portunus trituberculatus and its Hox gene families provides insights of decapod evolution.</title>
        <authorList>
            <person name="Jeong J.-H."/>
            <person name="Song I."/>
            <person name="Kim S."/>
            <person name="Choi T."/>
            <person name="Kim D."/>
            <person name="Ryu S."/>
            <person name="Kim W."/>
        </authorList>
    </citation>
    <scope>NUCLEOTIDE SEQUENCE [LARGE SCALE GENOMIC DNA]</scope>
    <source>
        <tissue evidence="2">Muscle</tissue>
    </source>
</reference>
<feature type="region of interest" description="Disordered" evidence="1">
    <location>
        <begin position="50"/>
        <end position="72"/>
    </location>
</feature>
<keyword evidence="3" id="KW-1185">Reference proteome</keyword>
<gene>
    <name evidence="2" type="ORF">E2C01_082301</name>
</gene>
<evidence type="ECO:0000256" key="1">
    <source>
        <dbReference type="SAM" id="MobiDB-lite"/>
    </source>
</evidence>
<dbReference type="EMBL" id="VSRR010074504">
    <property type="protein sequence ID" value="MPC87439.1"/>
    <property type="molecule type" value="Genomic_DNA"/>
</dbReference>
<dbReference type="Proteomes" id="UP000324222">
    <property type="component" value="Unassembled WGS sequence"/>
</dbReference>
<evidence type="ECO:0000313" key="3">
    <source>
        <dbReference type="Proteomes" id="UP000324222"/>
    </source>
</evidence>
<evidence type="ECO:0000313" key="2">
    <source>
        <dbReference type="EMBL" id="MPC87439.1"/>
    </source>
</evidence>
<organism evidence="2 3">
    <name type="scientific">Portunus trituberculatus</name>
    <name type="common">Swimming crab</name>
    <name type="synonym">Neptunus trituberculatus</name>
    <dbReference type="NCBI Taxonomy" id="210409"/>
    <lineage>
        <taxon>Eukaryota</taxon>
        <taxon>Metazoa</taxon>
        <taxon>Ecdysozoa</taxon>
        <taxon>Arthropoda</taxon>
        <taxon>Crustacea</taxon>
        <taxon>Multicrustacea</taxon>
        <taxon>Malacostraca</taxon>
        <taxon>Eumalacostraca</taxon>
        <taxon>Eucarida</taxon>
        <taxon>Decapoda</taxon>
        <taxon>Pleocyemata</taxon>
        <taxon>Brachyura</taxon>
        <taxon>Eubrachyura</taxon>
        <taxon>Portunoidea</taxon>
        <taxon>Portunidae</taxon>
        <taxon>Portuninae</taxon>
        <taxon>Portunus</taxon>
    </lineage>
</organism>
<name>A0A5B7IYP9_PORTR</name>
<dbReference type="AlphaFoldDB" id="A0A5B7IYP9"/>
<sequence length="93" mass="10280">MYETAEEMSELMKESFESVFYEEGEFIEPSNQETQLATLIRSKHMPYVTVSPTPTMDGGSDSDFTVSDSATSPACLTSTPRISCHVAEKTISE</sequence>